<dbReference type="EC" id="2.1.1.107" evidence="1"/>
<feature type="domain" description="Tetrapyrrole methylase" evidence="6">
    <location>
        <begin position="7"/>
        <end position="217"/>
    </location>
</feature>
<reference evidence="7" key="1">
    <citation type="submission" date="2016-10" db="EMBL/GenBank/DDBJ databases">
        <title>Sequence of Gallionella enrichment culture.</title>
        <authorList>
            <person name="Poehlein A."/>
            <person name="Muehling M."/>
            <person name="Daniel R."/>
        </authorList>
    </citation>
    <scope>NUCLEOTIDE SEQUENCE</scope>
</reference>
<dbReference type="FunFam" id="3.40.1010.10:FF:000001">
    <property type="entry name" value="Siroheme synthase"/>
    <property type="match status" value="1"/>
</dbReference>
<dbReference type="Pfam" id="PF00590">
    <property type="entry name" value="TP_methylase"/>
    <property type="match status" value="1"/>
</dbReference>
<dbReference type="GO" id="GO:0019354">
    <property type="term" value="P:siroheme biosynthetic process"/>
    <property type="evidence" value="ECO:0007669"/>
    <property type="project" value="InterPro"/>
</dbReference>
<sequence length="253" mass="25674">MSKPGQVFLVGAGPGDPDLLTVKALRLIGAADAVVHDRLVSPAILALLPPGARRFCVGKESGHHPIPQDEINALLAELARQGLAVVRLKGGDPFIFGRGGEEALFLARAGIPCEVVPGITAAAGCAAAVGLPLTHRGLAASVRLITGHGRDDGAPDLDWPTLADPACTLVFYMGLAAAPLISAKLLAAGLPAATPAAIIERGTQPGQRLLRTTLAGLPEAARGCRPPSLLIVGRVAALAGQLGLPAAWTEAAE</sequence>
<dbReference type="InterPro" id="IPR035996">
    <property type="entry name" value="4pyrrol_Methylase_sf"/>
</dbReference>
<dbReference type="SUPFAM" id="SSF53790">
    <property type="entry name" value="Tetrapyrrole methylase"/>
    <property type="match status" value="1"/>
</dbReference>
<dbReference type="GO" id="GO:0032259">
    <property type="term" value="P:methylation"/>
    <property type="evidence" value="ECO:0007669"/>
    <property type="project" value="UniProtKB-KW"/>
</dbReference>
<dbReference type="PANTHER" id="PTHR45790">
    <property type="entry name" value="SIROHEME SYNTHASE-RELATED"/>
    <property type="match status" value="1"/>
</dbReference>
<dbReference type="PANTHER" id="PTHR45790:SF3">
    <property type="entry name" value="S-ADENOSYL-L-METHIONINE-DEPENDENT UROPORPHYRINOGEN III METHYLTRANSFERASE, CHLOROPLASTIC"/>
    <property type="match status" value="1"/>
</dbReference>
<keyword evidence="4" id="KW-0949">S-adenosyl-L-methionine</keyword>
<dbReference type="CDD" id="cd11642">
    <property type="entry name" value="SUMT"/>
    <property type="match status" value="1"/>
</dbReference>
<dbReference type="EMBL" id="MLJW01000078">
    <property type="protein sequence ID" value="OIR02039.1"/>
    <property type="molecule type" value="Genomic_DNA"/>
</dbReference>
<evidence type="ECO:0000256" key="5">
    <source>
        <dbReference type="ARBA" id="ARBA00023244"/>
    </source>
</evidence>
<evidence type="ECO:0000256" key="4">
    <source>
        <dbReference type="ARBA" id="ARBA00022691"/>
    </source>
</evidence>
<dbReference type="NCBIfam" id="NF004790">
    <property type="entry name" value="PRK06136.1"/>
    <property type="match status" value="1"/>
</dbReference>
<keyword evidence="2" id="KW-0489">Methyltransferase</keyword>
<protein>
    <recommendedName>
        <fullName evidence="1">uroporphyrinogen-III C-methyltransferase</fullName>
        <ecNumber evidence="1">2.1.1.107</ecNumber>
    </recommendedName>
</protein>
<dbReference type="PROSITE" id="PS00840">
    <property type="entry name" value="SUMT_2"/>
    <property type="match status" value="1"/>
</dbReference>
<dbReference type="Gene3D" id="3.30.950.10">
    <property type="entry name" value="Methyltransferase, Cobalt-precorrin-4 Transmethylase, Domain 2"/>
    <property type="match status" value="1"/>
</dbReference>
<name>A0A1J5S1E9_9ZZZZ</name>
<gene>
    <name evidence="7" type="primary">cysG_8</name>
    <name evidence="7" type="ORF">GALL_158970</name>
</gene>
<comment type="caution">
    <text evidence="7">The sequence shown here is derived from an EMBL/GenBank/DDBJ whole genome shotgun (WGS) entry which is preliminary data.</text>
</comment>
<evidence type="ECO:0000256" key="3">
    <source>
        <dbReference type="ARBA" id="ARBA00022679"/>
    </source>
</evidence>
<dbReference type="InterPro" id="IPR050161">
    <property type="entry name" value="Siro_Cobalamin_biosynth"/>
</dbReference>
<dbReference type="InterPro" id="IPR003043">
    <property type="entry name" value="Uropor_MeTrfase_CS"/>
</dbReference>
<dbReference type="AlphaFoldDB" id="A0A1J5S1E9"/>
<dbReference type="NCBIfam" id="TIGR01469">
    <property type="entry name" value="cobA_cysG_Cterm"/>
    <property type="match status" value="1"/>
</dbReference>
<dbReference type="PROSITE" id="PS00839">
    <property type="entry name" value="SUMT_1"/>
    <property type="match status" value="1"/>
</dbReference>
<accession>A0A1J5S1E9</accession>
<dbReference type="InterPro" id="IPR006366">
    <property type="entry name" value="CobA/CysG_C"/>
</dbReference>
<dbReference type="InterPro" id="IPR000878">
    <property type="entry name" value="4pyrrol_Mease"/>
</dbReference>
<keyword evidence="5" id="KW-0627">Porphyrin biosynthesis</keyword>
<organism evidence="7">
    <name type="scientific">mine drainage metagenome</name>
    <dbReference type="NCBI Taxonomy" id="410659"/>
    <lineage>
        <taxon>unclassified sequences</taxon>
        <taxon>metagenomes</taxon>
        <taxon>ecological metagenomes</taxon>
    </lineage>
</organism>
<dbReference type="Gene3D" id="3.40.1010.10">
    <property type="entry name" value="Cobalt-precorrin-4 Transmethylase, Domain 1"/>
    <property type="match status" value="1"/>
</dbReference>
<evidence type="ECO:0000256" key="1">
    <source>
        <dbReference type="ARBA" id="ARBA00012162"/>
    </source>
</evidence>
<dbReference type="FunFam" id="3.30.950.10:FF:000001">
    <property type="entry name" value="Siroheme synthase"/>
    <property type="match status" value="1"/>
</dbReference>
<dbReference type="GO" id="GO:0004851">
    <property type="term" value="F:uroporphyrin-III C-methyltransferase activity"/>
    <property type="evidence" value="ECO:0007669"/>
    <property type="project" value="UniProtKB-EC"/>
</dbReference>
<keyword evidence="3" id="KW-0808">Transferase</keyword>
<dbReference type="InterPro" id="IPR014776">
    <property type="entry name" value="4pyrrole_Mease_sub2"/>
</dbReference>
<evidence type="ECO:0000259" key="6">
    <source>
        <dbReference type="Pfam" id="PF00590"/>
    </source>
</evidence>
<proteinExistence type="predicted"/>
<evidence type="ECO:0000313" key="7">
    <source>
        <dbReference type="EMBL" id="OIR02039.1"/>
    </source>
</evidence>
<evidence type="ECO:0000256" key="2">
    <source>
        <dbReference type="ARBA" id="ARBA00022603"/>
    </source>
</evidence>
<dbReference type="InterPro" id="IPR014777">
    <property type="entry name" value="4pyrrole_Mease_sub1"/>
</dbReference>